<dbReference type="EC" id="5.1.1.-" evidence="7"/>
<feature type="binding site" evidence="6">
    <location>
        <position position="241"/>
    </location>
    <ligand>
        <name>Mg(2+)</name>
        <dbReference type="ChEBI" id="CHEBI:18420"/>
    </ligand>
</feature>
<dbReference type="InterPro" id="IPR034603">
    <property type="entry name" value="Dipeptide_epimerase"/>
</dbReference>
<keyword evidence="2 6" id="KW-0479">Metal-binding</keyword>
<dbReference type="AlphaFoldDB" id="A0A927GDS0"/>
<sequence length="355" mass="38615">MRIRSIRAYLKNLALTKPYTIAYQTTSDVENVFLEIELDNGMVGIGAANPSPEVVGESPEQALQHLQGDWVTRLVGKDIRLFQSWIRDGQQQFAQAPGTLAALDIALHDAFGQYLGVPVVQFYGQKIHSLPTSVTIGIMNVADTLAEAAGYFDQGFRVLKVKTGLDVDEDIERILKLRETYPDEFTIRVDANQGYSLTDLQHFVAATADADVELIEQPLPVGQEQELLILPDNIRQSLAADESLKGPKAALTLAQQPQPFGIYNIKLMKCGGIRAALDMATIAEPAGISLFWGCNDESRVSITAALHAAFACPHTRYIDLDGSFDLAEDVVSGGFVVENGYMRPTGGAGLGLNHP</sequence>
<dbReference type="PANTHER" id="PTHR48073:SF2">
    <property type="entry name" value="O-SUCCINYLBENZOATE SYNTHASE"/>
    <property type="match status" value="1"/>
</dbReference>
<evidence type="ECO:0000256" key="5">
    <source>
        <dbReference type="PIRSR" id="PIRSR634603-1"/>
    </source>
</evidence>
<evidence type="ECO:0000313" key="9">
    <source>
        <dbReference type="EMBL" id="MBD2754087.1"/>
    </source>
</evidence>
<feature type="active site" description="Proton acceptor; specific for (S)-substrate epimerization" evidence="5">
    <location>
        <position position="266"/>
    </location>
</feature>
<dbReference type="Pfam" id="PF02746">
    <property type="entry name" value="MR_MLE_N"/>
    <property type="match status" value="1"/>
</dbReference>
<evidence type="ECO:0000313" key="10">
    <source>
        <dbReference type="Proteomes" id="UP000653797"/>
    </source>
</evidence>
<dbReference type="SFLD" id="SFLDS00001">
    <property type="entry name" value="Enolase"/>
    <property type="match status" value="1"/>
</dbReference>
<evidence type="ECO:0000256" key="6">
    <source>
        <dbReference type="PIRSR" id="PIRSR634603-3"/>
    </source>
</evidence>
<dbReference type="GO" id="GO:0016855">
    <property type="term" value="F:racemase and epimerase activity, acting on amino acids and derivatives"/>
    <property type="evidence" value="ECO:0007669"/>
    <property type="project" value="UniProtKB-UniRule"/>
</dbReference>
<keyword evidence="3 6" id="KW-0460">Magnesium</keyword>
<dbReference type="SMART" id="SM00922">
    <property type="entry name" value="MR_MLE"/>
    <property type="match status" value="1"/>
</dbReference>
<dbReference type="InterPro" id="IPR013342">
    <property type="entry name" value="Mandelate_racemase_C"/>
</dbReference>
<dbReference type="InterPro" id="IPR029065">
    <property type="entry name" value="Enolase_C-like"/>
</dbReference>
<dbReference type="RefSeq" id="WP_191039713.1">
    <property type="nucleotide sequence ID" value="NZ_JACXAA010000004.1"/>
</dbReference>
<dbReference type="SFLD" id="SFLDG00180">
    <property type="entry name" value="muconate_cycloisomerase"/>
    <property type="match status" value="1"/>
</dbReference>
<keyword evidence="10" id="KW-1185">Reference proteome</keyword>
<dbReference type="InterPro" id="IPR013341">
    <property type="entry name" value="Mandelate_racemase_N_dom"/>
</dbReference>
<comment type="caution">
    <text evidence="9">The sequence shown here is derived from an EMBL/GenBank/DDBJ whole genome shotgun (WGS) entry which is preliminary data.</text>
</comment>
<dbReference type="SUPFAM" id="SSF54826">
    <property type="entry name" value="Enolase N-terminal domain-like"/>
    <property type="match status" value="1"/>
</dbReference>
<dbReference type="InterPro" id="IPR029017">
    <property type="entry name" value="Enolase-like_N"/>
</dbReference>
<evidence type="ECO:0000259" key="8">
    <source>
        <dbReference type="SMART" id="SM00922"/>
    </source>
</evidence>
<dbReference type="SUPFAM" id="SSF51604">
    <property type="entry name" value="Enolase C-terminal domain-like"/>
    <property type="match status" value="1"/>
</dbReference>
<gene>
    <name evidence="9" type="ORF">IC230_14355</name>
</gene>
<protein>
    <recommendedName>
        <fullName evidence="7">Dipeptide epimerase</fullName>
        <ecNumber evidence="7">5.1.1.-</ecNumber>
    </recommendedName>
</protein>
<dbReference type="Gene3D" id="3.30.390.10">
    <property type="entry name" value="Enolase-like, N-terminal domain"/>
    <property type="match status" value="1"/>
</dbReference>
<reference evidence="9" key="1">
    <citation type="submission" date="2020-09" db="EMBL/GenBank/DDBJ databases">
        <authorList>
            <person name="Kim M.K."/>
        </authorList>
    </citation>
    <scope>NUCLEOTIDE SEQUENCE</scope>
    <source>
        <strain evidence="9">BT704</strain>
    </source>
</reference>
<comment type="cofactor">
    <cofactor evidence="6 7">
        <name>Mg(2+)</name>
        <dbReference type="ChEBI" id="CHEBI:18420"/>
    </cofactor>
    <text evidence="6 7">Binds 1 Mg(2+) ion per subunit.</text>
</comment>
<feature type="active site" description="Proton acceptor; specific for (R)-substrate epimerization" evidence="5">
    <location>
        <position position="162"/>
    </location>
</feature>
<dbReference type="EMBL" id="JACXAA010000004">
    <property type="protein sequence ID" value="MBD2754087.1"/>
    <property type="molecule type" value="Genomic_DNA"/>
</dbReference>
<proteinExistence type="inferred from homology"/>
<evidence type="ECO:0000256" key="7">
    <source>
        <dbReference type="RuleBase" id="RU366006"/>
    </source>
</evidence>
<dbReference type="InterPro" id="IPR036849">
    <property type="entry name" value="Enolase-like_C_sf"/>
</dbReference>
<evidence type="ECO:0000256" key="4">
    <source>
        <dbReference type="ARBA" id="ARBA00023235"/>
    </source>
</evidence>
<evidence type="ECO:0000256" key="2">
    <source>
        <dbReference type="ARBA" id="ARBA00022723"/>
    </source>
</evidence>
<dbReference type="SFLD" id="SFLDF00009">
    <property type="entry name" value="o-succinylbenzoate_synthase"/>
    <property type="match status" value="1"/>
</dbReference>
<feature type="binding site" evidence="6">
    <location>
        <position position="190"/>
    </location>
    <ligand>
        <name>Mg(2+)</name>
        <dbReference type="ChEBI" id="CHEBI:18420"/>
    </ligand>
</feature>
<feature type="binding site" evidence="6">
    <location>
        <position position="216"/>
    </location>
    <ligand>
        <name>Mg(2+)</name>
        <dbReference type="ChEBI" id="CHEBI:18420"/>
    </ligand>
</feature>
<accession>A0A927GDS0</accession>
<feature type="domain" description="Mandelate racemase/muconate lactonizing enzyme C-terminal" evidence="8">
    <location>
        <begin position="141"/>
        <end position="237"/>
    </location>
</feature>
<evidence type="ECO:0000256" key="3">
    <source>
        <dbReference type="ARBA" id="ARBA00022842"/>
    </source>
</evidence>
<comment type="similarity">
    <text evidence="1 7">Belongs to the mandelate racemase/muconate lactonizing enzyme family.</text>
</comment>
<keyword evidence="4 7" id="KW-0413">Isomerase</keyword>
<name>A0A927GDS0_9BACT</name>
<dbReference type="Gene3D" id="3.20.20.120">
    <property type="entry name" value="Enolase-like C-terminal domain"/>
    <property type="match status" value="1"/>
</dbReference>
<dbReference type="Proteomes" id="UP000653797">
    <property type="component" value="Unassembled WGS sequence"/>
</dbReference>
<dbReference type="GO" id="GO:0000287">
    <property type="term" value="F:magnesium ion binding"/>
    <property type="evidence" value="ECO:0007669"/>
    <property type="project" value="UniProtKB-ARBA"/>
</dbReference>
<dbReference type="Pfam" id="PF13378">
    <property type="entry name" value="MR_MLE_C"/>
    <property type="match status" value="1"/>
</dbReference>
<organism evidence="9 10">
    <name type="scientific">Spirosoma validum</name>
    <dbReference type="NCBI Taxonomy" id="2771355"/>
    <lineage>
        <taxon>Bacteria</taxon>
        <taxon>Pseudomonadati</taxon>
        <taxon>Bacteroidota</taxon>
        <taxon>Cytophagia</taxon>
        <taxon>Cytophagales</taxon>
        <taxon>Cytophagaceae</taxon>
        <taxon>Spirosoma</taxon>
    </lineage>
</organism>
<dbReference type="CDD" id="cd03319">
    <property type="entry name" value="L-Ala-DL-Glu_epimerase"/>
    <property type="match status" value="1"/>
</dbReference>
<dbReference type="PANTHER" id="PTHR48073">
    <property type="entry name" value="O-SUCCINYLBENZOATE SYNTHASE-RELATED"/>
    <property type="match status" value="1"/>
</dbReference>
<evidence type="ECO:0000256" key="1">
    <source>
        <dbReference type="ARBA" id="ARBA00008031"/>
    </source>
</evidence>
<dbReference type="GO" id="GO:0006518">
    <property type="term" value="P:peptide metabolic process"/>
    <property type="evidence" value="ECO:0007669"/>
    <property type="project" value="UniProtKB-ARBA"/>
</dbReference>